<dbReference type="EC" id="2.1.1.-" evidence="6"/>
<keyword evidence="4 6" id="KW-0808">Transferase</keyword>
<dbReference type="KEGG" id="cts:Ctha_2001"/>
<accession>B3QUV4</accession>
<dbReference type="HOGENOM" id="CLU_049382_0_0_10"/>
<comment type="similarity">
    <text evidence="1 6">Belongs to the methyltransferase superfamily. PrmA family.</text>
</comment>
<dbReference type="InterPro" id="IPR004498">
    <property type="entry name" value="Ribosomal_PrmA_MeTrfase"/>
</dbReference>
<organism evidence="7 8">
    <name type="scientific">Chloroherpeton thalassium (strain ATCC 35110 / GB-78)</name>
    <dbReference type="NCBI Taxonomy" id="517418"/>
    <lineage>
        <taxon>Bacteria</taxon>
        <taxon>Pseudomonadati</taxon>
        <taxon>Chlorobiota</taxon>
        <taxon>Chlorobiia</taxon>
        <taxon>Chlorobiales</taxon>
        <taxon>Chloroherpetonaceae</taxon>
        <taxon>Chloroherpeton</taxon>
    </lineage>
</organism>
<protein>
    <recommendedName>
        <fullName evidence="6">Ribosomal protein L11 methyltransferase</fullName>
        <shortName evidence="6">L11 Mtase</shortName>
        <ecNumber evidence="6">2.1.1.-</ecNumber>
    </recommendedName>
</protein>
<comment type="catalytic activity">
    <reaction evidence="6">
        <text>L-lysyl-[protein] + 3 S-adenosyl-L-methionine = N(6),N(6),N(6)-trimethyl-L-lysyl-[protein] + 3 S-adenosyl-L-homocysteine + 3 H(+)</text>
        <dbReference type="Rhea" id="RHEA:54192"/>
        <dbReference type="Rhea" id="RHEA-COMP:9752"/>
        <dbReference type="Rhea" id="RHEA-COMP:13826"/>
        <dbReference type="ChEBI" id="CHEBI:15378"/>
        <dbReference type="ChEBI" id="CHEBI:29969"/>
        <dbReference type="ChEBI" id="CHEBI:57856"/>
        <dbReference type="ChEBI" id="CHEBI:59789"/>
        <dbReference type="ChEBI" id="CHEBI:61961"/>
    </reaction>
</comment>
<dbReference type="GO" id="GO:0008276">
    <property type="term" value="F:protein methyltransferase activity"/>
    <property type="evidence" value="ECO:0007669"/>
    <property type="project" value="UniProtKB-UniRule"/>
</dbReference>
<dbReference type="GO" id="GO:0005737">
    <property type="term" value="C:cytoplasm"/>
    <property type="evidence" value="ECO:0007669"/>
    <property type="project" value="UniProtKB-SubCell"/>
</dbReference>
<dbReference type="CDD" id="cd02440">
    <property type="entry name" value="AdoMet_MTases"/>
    <property type="match status" value="1"/>
</dbReference>
<dbReference type="PANTHER" id="PTHR43648:SF1">
    <property type="entry name" value="ELECTRON TRANSFER FLAVOPROTEIN BETA SUBUNIT LYSINE METHYLTRANSFERASE"/>
    <property type="match status" value="1"/>
</dbReference>
<dbReference type="Pfam" id="PF06325">
    <property type="entry name" value="PrmA"/>
    <property type="match status" value="1"/>
</dbReference>
<dbReference type="Proteomes" id="UP000001208">
    <property type="component" value="Chromosome"/>
</dbReference>
<dbReference type="EMBL" id="CP001100">
    <property type="protein sequence ID" value="ACF14455.1"/>
    <property type="molecule type" value="Genomic_DNA"/>
</dbReference>
<evidence type="ECO:0000256" key="6">
    <source>
        <dbReference type="HAMAP-Rule" id="MF_00735"/>
    </source>
</evidence>
<keyword evidence="2 6" id="KW-0963">Cytoplasm</keyword>
<name>B3QUV4_CHLT3</name>
<evidence type="ECO:0000313" key="7">
    <source>
        <dbReference type="EMBL" id="ACF14455.1"/>
    </source>
</evidence>
<comment type="function">
    <text evidence="6">Methylates ribosomal protein L11.</text>
</comment>
<feature type="binding site" evidence="6">
    <location>
        <position position="181"/>
    </location>
    <ligand>
        <name>S-adenosyl-L-methionine</name>
        <dbReference type="ChEBI" id="CHEBI:59789"/>
    </ligand>
</feature>
<keyword evidence="3 6" id="KW-0489">Methyltransferase</keyword>
<dbReference type="eggNOG" id="COG2264">
    <property type="taxonomic scope" value="Bacteria"/>
</dbReference>
<dbReference type="OrthoDB" id="9785995at2"/>
<dbReference type="InterPro" id="IPR050078">
    <property type="entry name" value="Ribosomal_L11_MeTrfase_PrmA"/>
</dbReference>
<keyword evidence="5 6" id="KW-0949">S-adenosyl-L-methionine</keyword>
<feature type="binding site" evidence="6">
    <location>
        <position position="137"/>
    </location>
    <ligand>
        <name>S-adenosyl-L-methionine</name>
        <dbReference type="ChEBI" id="CHEBI:59789"/>
    </ligand>
</feature>
<reference evidence="7 8" key="1">
    <citation type="submission" date="2008-06" db="EMBL/GenBank/DDBJ databases">
        <title>Complete sequence of Chloroherpeton thalassium ATCC 35110.</title>
        <authorList>
            <consortium name="US DOE Joint Genome Institute"/>
            <person name="Lucas S."/>
            <person name="Copeland A."/>
            <person name="Lapidus A."/>
            <person name="Glavina del Rio T."/>
            <person name="Dalin E."/>
            <person name="Tice H."/>
            <person name="Bruce D."/>
            <person name="Goodwin L."/>
            <person name="Pitluck S."/>
            <person name="Schmutz J."/>
            <person name="Larimer F."/>
            <person name="Land M."/>
            <person name="Hauser L."/>
            <person name="Kyrpides N."/>
            <person name="Mikhailova N."/>
            <person name="Liu Z."/>
            <person name="Li T."/>
            <person name="Zhao F."/>
            <person name="Overmann J."/>
            <person name="Bryant D.A."/>
            <person name="Richardson P."/>
        </authorList>
    </citation>
    <scope>NUCLEOTIDE SEQUENCE [LARGE SCALE GENOMIC DNA]</scope>
    <source>
        <strain evidence="8">ATCC 35110 / GB-78</strain>
    </source>
</reference>
<evidence type="ECO:0000256" key="4">
    <source>
        <dbReference type="ARBA" id="ARBA00022679"/>
    </source>
</evidence>
<evidence type="ECO:0000256" key="5">
    <source>
        <dbReference type="ARBA" id="ARBA00022691"/>
    </source>
</evidence>
<evidence type="ECO:0000256" key="1">
    <source>
        <dbReference type="ARBA" id="ARBA00009741"/>
    </source>
</evidence>
<evidence type="ECO:0000313" key="8">
    <source>
        <dbReference type="Proteomes" id="UP000001208"/>
    </source>
</evidence>
<dbReference type="HAMAP" id="MF_00735">
    <property type="entry name" value="Methyltr_PrmA"/>
    <property type="match status" value="1"/>
</dbReference>
<feature type="binding site" evidence="6">
    <location>
        <position position="228"/>
    </location>
    <ligand>
        <name>S-adenosyl-L-methionine</name>
        <dbReference type="ChEBI" id="CHEBI:59789"/>
    </ligand>
</feature>
<dbReference type="NCBIfam" id="NF001785">
    <property type="entry name" value="PRK00517.2-2"/>
    <property type="match status" value="1"/>
</dbReference>
<dbReference type="SUPFAM" id="SSF53335">
    <property type="entry name" value="S-adenosyl-L-methionine-dependent methyltransferases"/>
    <property type="match status" value="1"/>
</dbReference>
<dbReference type="RefSeq" id="WP_012500538.1">
    <property type="nucleotide sequence ID" value="NC_011026.1"/>
</dbReference>
<dbReference type="STRING" id="517418.Ctha_2001"/>
<proteinExistence type="inferred from homology"/>
<gene>
    <name evidence="6" type="primary">prmA</name>
    <name evidence="7" type="ordered locus">Ctha_2001</name>
</gene>
<feature type="binding site" evidence="6">
    <location>
        <position position="158"/>
    </location>
    <ligand>
        <name>S-adenosyl-L-methionine</name>
        <dbReference type="ChEBI" id="CHEBI:59789"/>
    </ligand>
</feature>
<sequence length="291" mass="32604">MTESAKHKKTTIQISAEVLVENFDVAIGLLSLEGIDTFHEDNDILRFYMDAQDWTDEKRESVRGILKSVCGKDVALTEEKVAEKNWNEAWEATLKPIEISERLVIVQREKPYTPKPGQIVIEINPKMSFGTGFHETTRLMLRMIEAVLQPDDVVLDIGTGTGVLAIACRKYGNQHPILAFDNYSWAVENAIENSQVNASEDISFELLDAEETLEEALAREKFTLILANVNRGVIGKIFPKLAPYAKSAQIMVSGILVYDEAWLVKLLESFGCKIVRKATEGEWLCALISKA</sequence>
<dbReference type="Gene3D" id="3.40.50.150">
    <property type="entry name" value="Vaccinia Virus protein VP39"/>
    <property type="match status" value="1"/>
</dbReference>
<comment type="subcellular location">
    <subcellularLocation>
        <location evidence="6">Cytoplasm</location>
    </subcellularLocation>
</comment>
<evidence type="ECO:0000256" key="3">
    <source>
        <dbReference type="ARBA" id="ARBA00022603"/>
    </source>
</evidence>
<dbReference type="PANTHER" id="PTHR43648">
    <property type="entry name" value="ELECTRON TRANSFER FLAVOPROTEIN BETA SUBUNIT LYSINE METHYLTRANSFERASE"/>
    <property type="match status" value="1"/>
</dbReference>
<keyword evidence="8" id="KW-1185">Reference proteome</keyword>
<dbReference type="GO" id="GO:0032259">
    <property type="term" value="P:methylation"/>
    <property type="evidence" value="ECO:0007669"/>
    <property type="project" value="UniProtKB-KW"/>
</dbReference>
<evidence type="ECO:0000256" key="2">
    <source>
        <dbReference type="ARBA" id="ARBA00022490"/>
    </source>
</evidence>
<dbReference type="InterPro" id="IPR029063">
    <property type="entry name" value="SAM-dependent_MTases_sf"/>
</dbReference>
<dbReference type="AlphaFoldDB" id="B3QUV4"/>